<dbReference type="Gene3D" id="2.30.180.10">
    <property type="entry name" value="FAS1 domain"/>
    <property type="match status" value="2"/>
</dbReference>
<feature type="signal peptide" evidence="1">
    <location>
        <begin position="1"/>
        <end position="19"/>
    </location>
</feature>
<dbReference type="InterPro" id="IPR036378">
    <property type="entry name" value="FAS1_dom_sf"/>
</dbReference>
<dbReference type="Proteomes" id="UP001164746">
    <property type="component" value="Chromosome 3"/>
</dbReference>
<keyword evidence="4" id="KW-1185">Reference proteome</keyword>
<dbReference type="EMBL" id="CP111014">
    <property type="protein sequence ID" value="WAQ98219.1"/>
    <property type="molecule type" value="Genomic_DNA"/>
</dbReference>
<evidence type="ECO:0000313" key="4">
    <source>
        <dbReference type="Proteomes" id="UP001164746"/>
    </source>
</evidence>
<dbReference type="PANTHER" id="PTHR10900:SF77">
    <property type="entry name" value="FI19380P1"/>
    <property type="match status" value="1"/>
</dbReference>
<dbReference type="InterPro" id="IPR050904">
    <property type="entry name" value="Adhesion/Biosynth-related"/>
</dbReference>
<evidence type="ECO:0000259" key="2">
    <source>
        <dbReference type="PROSITE" id="PS50213"/>
    </source>
</evidence>
<reference evidence="3" key="1">
    <citation type="submission" date="2022-11" db="EMBL/GenBank/DDBJ databases">
        <title>Centuries of genome instability and evolution in soft-shell clam transmissible cancer (bioRxiv).</title>
        <authorList>
            <person name="Hart S.F.M."/>
            <person name="Yonemitsu M.A."/>
            <person name="Giersch R.M."/>
            <person name="Beal B.F."/>
            <person name="Arriagada G."/>
            <person name="Davis B.W."/>
            <person name="Ostrander E.A."/>
            <person name="Goff S.P."/>
            <person name="Metzger M.J."/>
        </authorList>
    </citation>
    <scope>NUCLEOTIDE SEQUENCE</scope>
    <source>
        <strain evidence="3">MELC-2E11</strain>
        <tissue evidence="3">Siphon/mantle</tissue>
    </source>
</reference>
<dbReference type="InterPro" id="IPR000782">
    <property type="entry name" value="FAS1_domain"/>
</dbReference>
<gene>
    <name evidence="3" type="ORF">MAR_022592</name>
</gene>
<keyword evidence="1" id="KW-0732">Signal</keyword>
<dbReference type="SUPFAM" id="SSF82153">
    <property type="entry name" value="FAS1 domain"/>
    <property type="match status" value="2"/>
</dbReference>
<sequence length="311" mass="34389">MDLFRGFVLVCGLVVSVTAVEKRYTDRNLMQCMTDMGLTDLVQLLTETNMNSALSNTGSSYTVMAPTNAAFSKVDVNLMGTLAHEPILKKQILQYHVIPGFNVLPQLLQQHKADTLEGQPMRFTGFGGNVLINNSTRPVPGNSSDVICRNGVVHVIDSVLTPPVFGTHNIAANLVLRDDLFQDMFLALLLNNLTHILEDTEFTLFAPTNLAFGRYSALNGIRPNMPNAQMIYHEVFKYHMVPGRRTSYNLHDGDKLFTLHNSQINITVDATGMMVDHAKVVEKDIAASNGVIHAIDHIIFPTDLLQNLING</sequence>
<evidence type="ECO:0000256" key="1">
    <source>
        <dbReference type="SAM" id="SignalP"/>
    </source>
</evidence>
<dbReference type="Pfam" id="PF02469">
    <property type="entry name" value="Fasciclin"/>
    <property type="match status" value="2"/>
</dbReference>
<protein>
    <submittedName>
        <fullName evidence="3">POSTN-like protein</fullName>
    </submittedName>
</protein>
<organism evidence="3 4">
    <name type="scientific">Mya arenaria</name>
    <name type="common">Soft-shell clam</name>
    <dbReference type="NCBI Taxonomy" id="6604"/>
    <lineage>
        <taxon>Eukaryota</taxon>
        <taxon>Metazoa</taxon>
        <taxon>Spiralia</taxon>
        <taxon>Lophotrochozoa</taxon>
        <taxon>Mollusca</taxon>
        <taxon>Bivalvia</taxon>
        <taxon>Autobranchia</taxon>
        <taxon>Heteroconchia</taxon>
        <taxon>Euheterodonta</taxon>
        <taxon>Imparidentia</taxon>
        <taxon>Neoheterodontei</taxon>
        <taxon>Myida</taxon>
        <taxon>Myoidea</taxon>
        <taxon>Myidae</taxon>
        <taxon>Mya</taxon>
    </lineage>
</organism>
<dbReference type="PROSITE" id="PS50213">
    <property type="entry name" value="FAS1"/>
    <property type="match status" value="2"/>
</dbReference>
<feature type="chain" id="PRO_5047509390" evidence="1">
    <location>
        <begin position="20"/>
        <end position="311"/>
    </location>
</feature>
<accession>A0ABY7DKK4</accession>
<dbReference type="PANTHER" id="PTHR10900">
    <property type="entry name" value="PERIOSTIN-RELATED"/>
    <property type="match status" value="1"/>
</dbReference>
<feature type="domain" description="FAS1" evidence="2">
    <location>
        <begin position="168"/>
        <end position="299"/>
    </location>
</feature>
<proteinExistence type="predicted"/>
<evidence type="ECO:0000313" key="3">
    <source>
        <dbReference type="EMBL" id="WAQ98219.1"/>
    </source>
</evidence>
<name>A0ABY7DKK4_MYAAR</name>
<dbReference type="SMART" id="SM00554">
    <property type="entry name" value="FAS1"/>
    <property type="match status" value="2"/>
</dbReference>
<feature type="domain" description="FAS1" evidence="2">
    <location>
        <begin position="25"/>
        <end position="160"/>
    </location>
</feature>